<sequence>MPTIIDYLLLTVITIFPVLSLGIMLFFSFVIAPTVHKFLPTQQSGPYIRKLFPIYYIINGALTLGSLIAITSLGVFNAIFYANVIILVLFALCYFYLMPAINKQKTKTNRAFKGLHGSSVSINLVQIILLISITVILLDF</sequence>
<dbReference type="InterPro" id="IPR025423">
    <property type="entry name" value="TMEM205-like"/>
</dbReference>
<evidence type="ECO:0000256" key="3">
    <source>
        <dbReference type="ARBA" id="ARBA00022989"/>
    </source>
</evidence>
<feature type="domain" description="TMEM205-like" evidence="6">
    <location>
        <begin position="19"/>
        <end position="107"/>
    </location>
</feature>
<comment type="caution">
    <text evidence="7">The sequence shown here is derived from an EMBL/GenBank/DDBJ whole genome shotgun (WGS) entry which is preliminary data.</text>
</comment>
<dbReference type="AlphaFoldDB" id="A0A964UZ91"/>
<organism evidence="7 8">
    <name type="scientific">Candidatus Fonsibacter lacus</name>
    <dbReference type="NCBI Taxonomy" id="2576439"/>
    <lineage>
        <taxon>Bacteria</taxon>
        <taxon>Pseudomonadati</taxon>
        <taxon>Pseudomonadota</taxon>
        <taxon>Alphaproteobacteria</taxon>
        <taxon>Candidatus Pelagibacterales</taxon>
        <taxon>Candidatus Pelagibacterales incertae sedis</taxon>
        <taxon>Candidatus Fonsibacter</taxon>
    </lineage>
</organism>
<feature type="transmembrane region" description="Helical" evidence="5">
    <location>
        <begin position="53"/>
        <end position="73"/>
    </location>
</feature>
<evidence type="ECO:0000313" key="8">
    <source>
        <dbReference type="Proteomes" id="UP000713222"/>
    </source>
</evidence>
<feature type="transmembrane region" description="Helical" evidence="5">
    <location>
        <begin position="79"/>
        <end position="97"/>
    </location>
</feature>
<keyword evidence="4 5" id="KW-0472">Membrane</keyword>
<evidence type="ECO:0000256" key="4">
    <source>
        <dbReference type="ARBA" id="ARBA00023136"/>
    </source>
</evidence>
<evidence type="ECO:0000256" key="5">
    <source>
        <dbReference type="SAM" id="Phobius"/>
    </source>
</evidence>
<keyword evidence="3 5" id="KW-1133">Transmembrane helix</keyword>
<dbReference type="Pfam" id="PF13664">
    <property type="entry name" value="DUF4149"/>
    <property type="match status" value="1"/>
</dbReference>
<comment type="subcellular location">
    <subcellularLocation>
        <location evidence="1">Membrane</location>
    </subcellularLocation>
</comment>
<dbReference type="Proteomes" id="UP000713222">
    <property type="component" value="Unassembled WGS sequence"/>
</dbReference>
<feature type="transmembrane region" description="Helical" evidence="5">
    <location>
        <begin position="118"/>
        <end position="138"/>
    </location>
</feature>
<dbReference type="EMBL" id="RGET01000150">
    <property type="protein sequence ID" value="NBN88512.1"/>
    <property type="molecule type" value="Genomic_DNA"/>
</dbReference>
<proteinExistence type="predicted"/>
<evidence type="ECO:0000313" key="7">
    <source>
        <dbReference type="EMBL" id="NBN88512.1"/>
    </source>
</evidence>
<dbReference type="GO" id="GO:0016020">
    <property type="term" value="C:membrane"/>
    <property type="evidence" value="ECO:0007669"/>
    <property type="project" value="UniProtKB-SubCell"/>
</dbReference>
<gene>
    <name evidence="7" type="ORF">EBV32_05455</name>
</gene>
<accession>A0A964UZ91</accession>
<feature type="transmembrane region" description="Helical" evidence="5">
    <location>
        <begin position="6"/>
        <end position="32"/>
    </location>
</feature>
<keyword evidence="2 5" id="KW-0812">Transmembrane</keyword>
<evidence type="ECO:0000256" key="2">
    <source>
        <dbReference type="ARBA" id="ARBA00022692"/>
    </source>
</evidence>
<protein>
    <submittedName>
        <fullName evidence="7">DUF4149 domain-containing protein</fullName>
    </submittedName>
</protein>
<name>A0A964UZ91_9PROT</name>
<evidence type="ECO:0000259" key="6">
    <source>
        <dbReference type="Pfam" id="PF13664"/>
    </source>
</evidence>
<evidence type="ECO:0000256" key="1">
    <source>
        <dbReference type="ARBA" id="ARBA00004370"/>
    </source>
</evidence>
<reference evidence="7" key="1">
    <citation type="submission" date="2018-10" db="EMBL/GenBank/DDBJ databases">
        <title>Iterative Subtractive Binning of Freshwater Chronoseries Metagenomes Recovers Nearly Complete Genomes from over Four Hundred Novel Species.</title>
        <authorList>
            <person name="Rodriguez-R L.M."/>
            <person name="Tsementzi D."/>
            <person name="Luo C."/>
            <person name="Konstantinidis K.T."/>
        </authorList>
    </citation>
    <scope>NUCLEOTIDE SEQUENCE</scope>
    <source>
        <strain evidence="7">WB7_6_001</strain>
    </source>
</reference>